<organism evidence="4 5">
    <name type="scientific">Coniella lustricola</name>
    <dbReference type="NCBI Taxonomy" id="2025994"/>
    <lineage>
        <taxon>Eukaryota</taxon>
        <taxon>Fungi</taxon>
        <taxon>Dikarya</taxon>
        <taxon>Ascomycota</taxon>
        <taxon>Pezizomycotina</taxon>
        <taxon>Sordariomycetes</taxon>
        <taxon>Sordariomycetidae</taxon>
        <taxon>Diaporthales</taxon>
        <taxon>Schizoparmaceae</taxon>
        <taxon>Coniella</taxon>
    </lineage>
</organism>
<protein>
    <submittedName>
        <fullName evidence="4">Glycoside hydrolase family 115 protein</fullName>
    </submittedName>
</protein>
<dbReference type="STRING" id="2025994.A0A2T2ZUL0"/>
<dbReference type="InterPro" id="IPR041437">
    <property type="entry name" value="GH115_C"/>
</dbReference>
<evidence type="ECO:0000256" key="1">
    <source>
        <dbReference type="ARBA" id="ARBA00022801"/>
    </source>
</evidence>
<dbReference type="InParanoid" id="A0A2T2ZUL0"/>
<evidence type="ECO:0000256" key="2">
    <source>
        <dbReference type="SAM" id="SignalP"/>
    </source>
</evidence>
<dbReference type="InterPro" id="IPR042301">
    <property type="entry name" value="GH115_sf"/>
</dbReference>
<proteinExistence type="predicted"/>
<keyword evidence="5" id="KW-1185">Reference proteome</keyword>
<reference evidence="4 5" key="1">
    <citation type="journal article" date="2018" name="Mycol. Prog.">
        <title>Coniella lustricola, a new species from submerged detritus.</title>
        <authorList>
            <person name="Raudabaugh D.B."/>
            <person name="Iturriaga T."/>
            <person name="Carver A."/>
            <person name="Mondo S."/>
            <person name="Pangilinan J."/>
            <person name="Lipzen A."/>
            <person name="He G."/>
            <person name="Amirebrahimi M."/>
            <person name="Grigoriev I.V."/>
            <person name="Miller A.N."/>
        </authorList>
    </citation>
    <scope>NUCLEOTIDE SEQUENCE [LARGE SCALE GENOMIC DNA]</scope>
    <source>
        <strain evidence="4 5">B22-T-1</strain>
    </source>
</reference>
<evidence type="ECO:0000313" key="5">
    <source>
        <dbReference type="Proteomes" id="UP000241462"/>
    </source>
</evidence>
<dbReference type="Pfam" id="PF17829">
    <property type="entry name" value="GH115_C"/>
    <property type="match status" value="1"/>
</dbReference>
<feature type="domain" description="Gylcosyl hydrolase 115 C-terminal" evidence="3">
    <location>
        <begin position="890"/>
        <end position="1085"/>
    </location>
</feature>
<name>A0A2T2ZUL0_9PEZI</name>
<dbReference type="GO" id="GO:0016787">
    <property type="term" value="F:hydrolase activity"/>
    <property type="evidence" value="ECO:0007669"/>
    <property type="project" value="UniProtKB-KW"/>
</dbReference>
<dbReference type="PANTHER" id="PTHR37842">
    <property type="match status" value="1"/>
</dbReference>
<dbReference type="Gene3D" id="3.30.379.10">
    <property type="entry name" value="Chitobiase/beta-hexosaminidase domain 2-like"/>
    <property type="match status" value="1"/>
</dbReference>
<sequence length="1103" mass="120200">MKSNRRILLLLLTTSLSSSLVAALGQQPIVSFSSASSVSSFTTSSASTSSGDLILAGGDLQGPGQILVSENDYWGVIRAAGDLALDFGRVTGTNYTLSTDVRLGLVAANGTDDGGGDAAAAALYTFNPVNNRNNTYYTTTAPENFTGPLYAPASPASVVIIAGTIGNSTLIDNLVTSGTLNVSAIRGAWESFTSQLIDNPAPDVPRALVIAGSDPRGTIYGLYDVSEQIGVSPWYFWADSPVRKVNSNSSTIYVPAGTSKVQRTPSVKYRGIFLNDEQPGLTNWVATNFDDAFNGAAGYGPQMYAHVLELILRLRANYLWPTVWASMFEVDFAENQPLADAYEVVLGSSHTEPLMRAQNEFGNFYPGPWAYNLNNATINQYFEYGVQRAKPYARNSLWTMGMRGTGDSAIEGLGSNAIISMLETLVANQQTIISQGLDDVNISTVPQMWCLYKEVQSYILEGLQVPEDITLLWSDDNWGNVRRFPLSNETSRAAGAGVYYHFDYVGDPRDYKWINTVQLTKTAEQMHMAYARGADRIWIVNVGDLKPLEIPISHFMDIAYDADMWGYDSTSDWATAWASREFGSENASDIAEIMLQYGLMANRRKFELIEPETYSVLNYHEADRVLAQWADLEAHAQSLWESLDAETQPAFFQMVLHPIQGGSIVNQIYVGAEKNMLYAGQKRNVANSVMMDVIHLSDADVNLTNYWDQMLDGKWAHMLDQTHIGYDGYWQQPMRNTLPSMTYVQTQRNSLAGHIGIGVEGSNATVQGDDPWHTNSLNNLTVPMMEPYGPSTRYFDIFSRGTQNCTWTARPLASYVSLSQTNGTVNPDGSGDTRVYISVDWDNVPTAPSESTAIINITNGCRGLDRYGYSLPLVLVPVYNRVPASDFSSGFVESDQHVAIDGPNYQTIVPGTSSTATTINGSLAGNVTYHTFKGLARTGDAVGLVPQDTEKLTVDQAPALEYQLYLFTNTSQANVTVWISPSQNYFGDDNPLQYAVALFPTGGTPNATVVSPVGPSVGTNMPTGWGYAVADGVWGKTTNLTTTSFAVASEGAYTLRIWALMPSVIVQKVIVDLGGVRPSYLGPPQSFLLGTDELGVYNGTSVL</sequence>
<keyword evidence="2" id="KW-0732">Signal</keyword>
<dbReference type="Gene3D" id="1.20.58.2150">
    <property type="match status" value="1"/>
</dbReference>
<dbReference type="OrthoDB" id="4849794at2759"/>
<evidence type="ECO:0000313" key="4">
    <source>
        <dbReference type="EMBL" id="PSR77149.1"/>
    </source>
</evidence>
<dbReference type="Gene3D" id="2.60.120.1620">
    <property type="match status" value="1"/>
</dbReference>
<dbReference type="EMBL" id="KZ678672">
    <property type="protein sequence ID" value="PSR77149.1"/>
    <property type="molecule type" value="Genomic_DNA"/>
</dbReference>
<accession>A0A2T2ZUL0</accession>
<dbReference type="InterPro" id="IPR029018">
    <property type="entry name" value="Hex-like_dom2"/>
</dbReference>
<feature type="chain" id="PRO_5015569324" evidence="2">
    <location>
        <begin position="24"/>
        <end position="1103"/>
    </location>
</feature>
<evidence type="ECO:0000259" key="3">
    <source>
        <dbReference type="Pfam" id="PF17829"/>
    </source>
</evidence>
<dbReference type="Pfam" id="PF15979">
    <property type="entry name" value="Glyco_hydro_115"/>
    <property type="match status" value="1"/>
</dbReference>
<dbReference type="AlphaFoldDB" id="A0A2T2ZUL0"/>
<feature type="signal peptide" evidence="2">
    <location>
        <begin position="1"/>
        <end position="23"/>
    </location>
</feature>
<keyword evidence="1 4" id="KW-0378">Hydrolase</keyword>
<gene>
    <name evidence="4" type="ORF">BD289DRAFT_486604</name>
</gene>
<dbReference type="Proteomes" id="UP000241462">
    <property type="component" value="Unassembled WGS sequence"/>
</dbReference>
<dbReference type="Gene3D" id="3.20.20.520">
    <property type="entry name" value="Glycosyl hydrolase family 115"/>
    <property type="match status" value="1"/>
</dbReference>
<dbReference type="InterPro" id="IPR031924">
    <property type="entry name" value="GH115"/>
</dbReference>
<dbReference type="PANTHER" id="PTHR37842:SF2">
    <property type="entry name" value="GYLCOSYL HYDROLASE 115 C-TERMINAL DOMAIN-CONTAINING PROTEIN"/>
    <property type="match status" value="1"/>
</dbReference>